<evidence type="ECO:0000256" key="3">
    <source>
        <dbReference type="ARBA" id="ARBA00023163"/>
    </source>
</evidence>
<dbReference type="EMBL" id="BAAANH010000006">
    <property type="protein sequence ID" value="GAA1767648.1"/>
    <property type="molecule type" value="Genomic_DNA"/>
</dbReference>
<keyword evidence="3" id="KW-0804">Transcription</keyword>
<dbReference type="Gene3D" id="1.25.40.10">
    <property type="entry name" value="Tetratricopeptide repeat domain"/>
    <property type="match status" value="1"/>
</dbReference>
<organism evidence="5 6">
    <name type="scientific">Agromyces humatus</name>
    <dbReference type="NCBI Taxonomy" id="279573"/>
    <lineage>
        <taxon>Bacteria</taxon>
        <taxon>Bacillati</taxon>
        <taxon>Actinomycetota</taxon>
        <taxon>Actinomycetes</taxon>
        <taxon>Micrococcales</taxon>
        <taxon>Microbacteriaceae</taxon>
        <taxon>Agromyces</taxon>
    </lineage>
</organism>
<dbReference type="Proteomes" id="UP001500506">
    <property type="component" value="Unassembled WGS sequence"/>
</dbReference>
<evidence type="ECO:0000256" key="1">
    <source>
        <dbReference type="ARBA" id="ARBA00023015"/>
    </source>
</evidence>
<dbReference type="SUPFAM" id="SSF46894">
    <property type="entry name" value="C-terminal effector domain of the bipartite response regulators"/>
    <property type="match status" value="1"/>
</dbReference>
<evidence type="ECO:0000256" key="2">
    <source>
        <dbReference type="ARBA" id="ARBA00023125"/>
    </source>
</evidence>
<accession>A0ABP4X2H1</accession>
<name>A0ABP4X2H1_9MICO</name>
<dbReference type="SMART" id="SM00421">
    <property type="entry name" value="HTH_LUXR"/>
    <property type="match status" value="1"/>
</dbReference>
<dbReference type="InterPro" id="IPR036388">
    <property type="entry name" value="WH-like_DNA-bd_sf"/>
</dbReference>
<dbReference type="PROSITE" id="PS50043">
    <property type="entry name" value="HTH_LUXR_2"/>
    <property type="match status" value="1"/>
</dbReference>
<dbReference type="InterPro" id="IPR016032">
    <property type="entry name" value="Sig_transdc_resp-reg_C-effctor"/>
</dbReference>
<dbReference type="InterPro" id="IPR011990">
    <property type="entry name" value="TPR-like_helical_dom_sf"/>
</dbReference>
<dbReference type="PRINTS" id="PR00038">
    <property type="entry name" value="HTHLUXR"/>
</dbReference>
<keyword evidence="2" id="KW-0238">DNA-binding</keyword>
<evidence type="ECO:0000313" key="5">
    <source>
        <dbReference type="EMBL" id="GAA1767648.1"/>
    </source>
</evidence>
<evidence type="ECO:0000259" key="4">
    <source>
        <dbReference type="PROSITE" id="PS50043"/>
    </source>
</evidence>
<dbReference type="InterPro" id="IPR000792">
    <property type="entry name" value="Tscrpt_reg_LuxR_C"/>
</dbReference>
<dbReference type="Pfam" id="PF00196">
    <property type="entry name" value="GerE"/>
    <property type="match status" value="1"/>
</dbReference>
<dbReference type="PROSITE" id="PS00622">
    <property type="entry name" value="HTH_LUXR_1"/>
    <property type="match status" value="1"/>
</dbReference>
<gene>
    <name evidence="5" type="ORF">GCM10009747_30460</name>
</gene>
<dbReference type="PANTHER" id="PTHR44688:SF16">
    <property type="entry name" value="DNA-BINDING TRANSCRIPTIONAL ACTIVATOR DEVR_DOSR"/>
    <property type="match status" value="1"/>
</dbReference>
<sequence>MTSSSALDAGRAAAADRRWADAYERLAGVDATGGLGASDLELLGTVALLRGEPPASVDALSRAYEAHLADDDAVGAVRTAGWLALNLIELGDFTRSVAWGARAMRLASAMAEPGSLAGFARLAPAVAQLGSGNPVEARQAFEEVIAIAERHGDGELASFASLGLGKSLIELGAIADGFGCFDRAMTAIAAGEIAPVPTGVMSCAMISDAVMAFDVARATEWLSVLDRWCREQPELITFSGQRHALEAGLLLLRGAWAEAATAAEHALSRFRAGDYRAVYGAPYQLAELARLRGAFHTAEESYRRAGESGWEPQPGLALLHLTLGRTSVAQDEIRRTVAGADPFTRRFLLPAVIEIEVASGDAEAARRAVDELHEASRSTPTALLAATVAAAEARVLLAEGDPSGSLVAARAAVDAWEGLGARYERARSRVSAARALLELGDRDAALVQLRGAREVFVALGANPALAELDDLVGDRRAGVLTPREVEVLRLVSTGLTNRAIGERLSLSEKTVARHVSNIFGKLSLSTRAAATAYAYENGLV</sequence>
<keyword evidence="1" id="KW-0805">Transcription regulation</keyword>
<dbReference type="CDD" id="cd06170">
    <property type="entry name" value="LuxR_C_like"/>
    <property type="match status" value="1"/>
</dbReference>
<reference evidence="6" key="1">
    <citation type="journal article" date="2019" name="Int. J. Syst. Evol. Microbiol.">
        <title>The Global Catalogue of Microorganisms (GCM) 10K type strain sequencing project: providing services to taxonomists for standard genome sequencing and annotation.</title>
        <authorList>
            <consortium name="The Broad Institute Genomics Platform"/>
            <consortium name="The Broad Institute Genome Sequencing Center for Infectious Disease"/>
            <person name="Wu L."/>
            <person name="Ma J."/>
        </authorList>
    </citation>
    <scope>NUCLEOTIDE SEQUENCE [LARGE SCALE GENOMIC DNA]</scope>
    <source>
        <strain evidence="6">JCM 14319</strain>
    </source>
</reference>
<dbReference type="PANTHER" id="PTHR44688">
    <property type="entry name" value="DNA-BINDING TRANSCRIPTIONAL ACTIVATOR DEVR_DOSR"/>
    <property type="match status" value="1"/>
</dbReference>
<dbReference type="SUPFAM" id="SSF48452">
    <property type="entry name" value="TPR-like"/>
    <property type="match status" value="1"/>
</dbReference>
<proteinExistence type="predicted"/>
<comment type="caution">
    <text evidence="5">The sequence shown here is derived from an EMBL/GenBank/DDBJ whole genome shotgun (WGS) entry which is preliminary data.</text>
</comment>
<dbReference type="Gene3D" id="1.10.10.10">
    <property type="entry name" value="Winged helix-like DNA-binding domain superfamily/Winged helix DNA-binding domain"/>
    <property type="match status" value="1"/>
</dbReference>
<evidence type="ECO:0000313" key="6">
    <source>
        <dbReference type="Proteomes" id="UP001500506"/>
    </source>
</evidence>
<feature type="domain" description="HTH luxR-type" evidence="4">
    <location>
        <begin position="473"/>
        <end position="538"/>
    </location>
</feature>
<keyword evidence="6" id="KW-1185">Reference proteome</keyword>
<protein>
    <submittedName>
        <fullName evidence="5">LuxR C-terminal-related transcriptional regulator</fullName>
    </submittedName>
</protein>
<dbReference type="RefSeq" id="WP_232498210.1">
    <property type="nucleotide sequence ID" value="NZ_BAAANH010000006.1"/>
</dbReference>